<dbReference type="SUPFAM" id="SSF55729">
    <property type="entry name" value="Acyl-CoA N-acyltransferases (Nat)"/>
    <property type="match status" value="1"/>
</dbReference>
<dbReference type="GO" id="GO:0009252">
    <property type="term" value="P:peptidoglycan biosynthetic process"/>
    <property type="evidence" value="ECO:0007669"/>
    <property type="project" value="UniProtKB-KW"/>
</dbReference>
<comment type="caution">
    <text evidence="8">The sequence shown here is derived from an EMBL/GenBank/DDBJ whole genome shotgun (WGS) entry which is preliminary data.</text>
</comment>
<comment type="similarity">
    <text evidence="1">Belongs to the FemABX family.</text>
</comment>
<dbReference type="InterPro" id="IPR016181">
    <property type="entry name" value="Acyl_CoA_acyltransferase"/>
</dbReference>
<evidence type="ECO:0000256" key="6">
    <source>
        <dbReference type="ARBA" id="ARBA00023316"/>
    </source>
</evidence>
<accession>A0A2H0R537</accession>
<dbReference type="EMBL" id="PCXO01000003">
    <property type="protein sequence ID" value="PIR41641.1"/>
    <property type="molecule type" value="Genomic_DNA"/>
</dbReference>
<evidence type="ECO:0000256" key="5">
    <source>
        <dbReference type="ARBA" id="ARBA00023315"/>
    </source>
</evidence>
<dbReference type="GO" id="GO:0016747">
    <property type="term" value="F:acyltransferase activity, transferring groups other than amino-acyl groups"/>
    <property type="evidence" value="ECO:0007669"/>
    <property type="project" value="InterPro"/>
</dbReference>
<dbReference type="PROSITE" id="PS51186">
    <property type="entry name" value="GNAT"/>
    <property type="match status" value="1"/>
</dbReference>
<sequence length="340" mass="40060">MYKTNLDLKRIEKKDIDGYLEGVNYVAYSDEFAKFARSAYGSERSFAGVFEGNNLKAFFPFFERESRRQRVVEIPLFIYTEIFFLDDKFIINGFELGRELIKLTGCDVLRLNIYKPNFPENFKTEGFHDIFTTVIIPLESVDSFEDYLTNSISRNARSKIYKGQSSGFEFIVLAEKDLPEFYNLYCEHIKFLGSVPHPVDYFQKIIDAHAANKNLFMFGVRHGGKLVAANLFVLNNDYLEVKFLADDVSERRLFPNNFLYAEMIKWAINEGVKFIDFGGIPNSMRSNIEFKKSFGAEEYPIYTQYFFKNFIHQLIFELNRRFFYLKKHSKLVLNKLFFRK</sequence>
<evidence type="ECO:0000313" key="8">
    <source>
        <dbReference type="EMBL" id="PIR41641.1"/>
    </source>
</evidence>
<dbReference type="Pfam" id="PF13480">
    <property type="entry name" value="Acetyltransf_6"/>
    <property type="match status" value="1"/>
</dbReference>
<dbReference type="AlphaFoldDB" id="A0A2H0R537"/>
<reference evidence="8 9" key="1">
    <citation type="submission" date="2017-09" db="EMBL/GenBank/DDBJ databases">
        <title>Depth-based differentiation of microbial function through sediment-hosted aquifers and enrichment of novel symbionts in the deep terrestrial subsurface.</title>
        <authorList>
            <person name="Probst A.J."/>
            <person name="Ladd B."/>
            <person name="Jarett J.K."/>
            <person name="Geller-Mcgrath D.E."/>
            <person name="Sieber C.M."/>
            <person name="Emerson J.B."/>
            <person name="Anantharaman K."/>
            <person name="Thomas B.C."/>
            <person name="Malmstrom R."/>
            <person name="Stieglmeier M."/>
            <person name="Klingl A."/>
            <person name="Woyke T."/>
            <person name="Ryan C.M."/>
            <person name="Banfield J.F."/>
        </authorList>
    </citation>
    <scope>NUCLEOTIDE SEQUENCE [LARGE SCALE GENOMIC DNA]</scope>
    <source>
        <strain evidence="8">CG10_big_fil_rev_8_21_14_0_10_46_23</strain>
    </source>
</reference>
<proteinExistence type="inferred from homology"/>
<dbReference type="Gene3D" id="3.40.630.30">
    <property type="match status" value="1"/>
</dbReference>
<evidence type="ECO:0000256" key="3">
    <source>
        <dbReference type="ARBA" id="ARBA00022960"/>
    </source>
</evidence>
<evidence type="ECO:0000256" key="2">
    <source>
        <dbReference type="ARBA" id="ARBA00022679"/>
    </source>
</evidence>
<dbReference type="InterPro" id="IPR000182">
    <property type="entry name" value="GNAT_dom"/>
</dbReference>
<evidence type="ECO:0000313" key="9">
    <source>
        <dbReference type="Proteomes" id="UP000230232"/>
    </source>
</evidence>
<dbReference type="InterPro" id="IPR038740">
    <property type="entry name" value="BioF2-like_GNAT_dom"/>
</dbReference>
<evidence type="ECO:0000259" key="7">
    <source>
        <dbReference type="PROSITE" id="PS51186"/>
    </source>
</evidence>
<feature type="domain" description="N-acetyltransferase" evidence="7">
    <location>
        <begin position="168"/>
        <end position="321"/>
    </location>
</feature>
<dbReference type="PANTHER" id="PTHR36174:SF1">
    <property type="entry name" value="LIPID II:GLYCINE GLYCYLTRANSFERASE"/>
    <property type="match status" value="1"/>
</dbReference>
<dbReference type="PANTHER" id="PTHR36174">
    <property type="entry name" value="LIPID II:GLYCINE GLYCYLTRANSFERASE"/>
    <property type="match status" value="1"/>
</dbReference>
<keyword evidence="3" id="KW-0133">Cell shape</keyword>
<dbReference type="GO" id="GO:0008360">
    <property type="term" value="P:regulation of cell shape"/>
    <property type="evidence" value="ECO:0007669"/>
    <property type="project" value="UniProtKB-KW"/>
</dbReference>
<keyword evidence="5" id="KW-0012">Acyltransferase</keyword>
<dbReference type="InterPro" id="IPR050644">
    <property type="entry name" value="PG_Glycine_Bridge_Synth"/>
</dbReference>
<keyword evidence="6" id="KW-0961">Cell wall biogenesis/degradation</keyword>
<name>A0A2H0R537_9BACT</name>
<evidence type="ECO:0000256" key="4">
    <source>
        <dbReference type="ARBA" id="ARBA00022984"/>
    </source>
</evidence>
<evidence type="ECO:0000256" key="1">
    <source>
        <dbReference type="ARBA" id="ARBA00009943"/>
    </source>
</evidence>
<dbReference type="Proteomes" id="UP000230232">
    <property type="component" value="Unassembled WGS sequence"/>
</dbReference>
<dbReference type="GO" id="GO:0016755">
    <property type="term" value="F:aminoacyltransferase activity"/>
    <property type="evidence" value="ECO:0007669"/>
    <property type="project" value="InterPro"/>
</dbReference>
<keyword evidence="2" id="KW-0808">Transferase</keyword>
<dbReference type="InterPro" id="IPR003447">
    <property type="entry name" value="FEMABX"/>
</dbReference>
<gene>
    <name evidence="8" type="ORF">COV31_00175</name>
</gene>
<organism evidence="8 9">
    <name type="scientific">Candidatus Yanofskybacteria bacterium CG10_big_fil_rev_8_21_14_0_10_46_23</name>
    <dbReference type="NCBI Taxonomy" id="1975098"/>
    <lineage>
        <taxon>Bacteria</taxon>
        <taxon>Candidatus Yanofskyibacteriota</taxon>
    </lineage>
</organism>
<dbReference type="PROSITE" id="PS51191">
    <property type="entry name" value="FEMABX"/>
    <property type="match status" value="1"/>
</dbReference>
<keyword evidence="4" id="KW-0573">Peptidoglycan synthesis</keyword>
<protein>
    <recommendedName>
        <fullName evidence="7">N-acetyltransferase domain-containing protein</fullName>
    </recommendedName>
</protein>
<dbReference type="GO" id="GO:0071555">
    <property type="term" value="P:cell wall organization"/>
    <property type="evidence" value="ECO:0007669"/>
    <property type="project" value="UniProtKB-KW"/>
</dbReference>